<name>A0A9Q9W592_CYPCA</name>
<keyword evidence="1" id="KW-0175">Coiled coil</keyword>
<feature type="coiled-coil region" evidence="1">
    <location>
        <begin position="9"/>
        <end position="52"/>
    </location>
</feature>
<protein>
    <submittedName>
        <fullName evidence="2">Uncharacterized protein LOC109051270</fullName>
    </submittedName>
</protein>
<accession>A0A9Q9W592</accession>
<evidence type="ECO:0000313" key="2">
    <source>
        <dbReference type="RefSeq" id="XP_042577036.1"/>
    </source>
</evidence>
<dbReference type="KEGG" id="ccar:109051270"/>
<evidence type="ECO:0000256" key="1">
    <source>
        <dbReference type="SAM" id="Coils"/>
    </source>
</evidence>
<dbReference type="Proteomes" id="UP001155660">
    <property type="component" value="Chromosome B3"/>
</dbReference>
<gene>
    <name evidence="2" type="primary">LOC109051270</name>
</gene>
<proteinExistence type="predicted"/>
<dbReference type="AlphaFoldDB" id="A0A9Q9W592"/>
<dbReference type="PANTHER" id="PTHR47331:SF6">
    <property type="entry name" value="DOUBLECORTIN DOMAIN-CONTAINING PROTEIN"/>
    <property type="match status" value="1"/>
</dbReference>
<dbReference type="OrthoDB" id="10068969at2759"/>
<sequence>MEIEMKVKKAELKVEEVRLDATLQALKQQCDAEAAQAEAYVFEKAATDLEEESALGSAKVDSTERTRDYVKHQIILKADSSPLSNIEHNDTLATTVPYEPPKQEPGQSTDTEYVHPPPGANKCKDVPQLSQSIPVRKLSFGALPTHQSTGYTPQVGNMTDIARFLARRDLLTGGLRKFSDKPGEYWGWKSSFNNVIDDLNLSASEEFDLLIKWLGAESVQYAKRLRAVYINRPSEGLGKVWERLDECYGSPEALEKALLDRLERFPRISNKDPYLLRELQDLLLEIEAAKDEGYIPGLLYLDTARGIHPVVEKLPFGLQEKWMTYGSKYKEEHSVSFPPFSAFVAFISRESKMRNDPSFKHSVQPSLVPTKMRFQDKQSKREAISVIRTEVVSTEPNPTAGTNIHDPNKECPIHKKPHTLKKCRAFREMPLEERKAYLKRNLICFRCCASTNHQAKICKAETLCAECNSNSHITALHPGPAPWANTTEPASNNGGECNIVLPTATSTCTQVCGSEVESHSCSKISPVFIYPQGFPEKKLKTYAILDDQSNRSLARSSIFDTFGITKGCFPYKLRTCAGLEEATGRRAYNFIVESVDSKSRLKLQTLIECNMLPDNRNEIPRPEAARNHSHLQDIASDIPDVDPDAKILLLIGRDVIQAHKVLDQRNGPPNAPFAQKLALGWVIIGNICLGGAHKPVQASVFKTNILDNGRPSHFLPCKNFIQVKERIIPQSHNKVSLPNHTKYTSIGETVFQQTSLDDRPGYSQEEVAFLQIMNMEVYQDNTNSWVAPLPFAHLGHAFLTTSSKLSSA</sequence>
<dbReference type="RefSeq" id="XP_042577036.1">
    <property type="nucleotide sequence ID" value="XM_042721102.1"/>
</dbReference>
<dbReference type="PANTHER" id="PTHR47331">
    <property type="entry name" value="PHD-TYPE DOMAIN-CONTAINING PROTEIN"/>
    <property type="match status" value="1"/>
</dbReference>
<reference evidence="2" key="1">
    <citation type="submission" date="2025-08" db="UniProtKB">
        <authorList>
            <consortium name="RefSeq"/>
        </authorList>
    </citation>
    <scope>IDENTIFICATION</scope>
    <source>
        <tissue evidence="2">Muscle</tissue>
    </source>
</reference>
<organism evidence="2">
    <name type="scientific">Cyprinus carpio</name>
    <name type="common">Common carp</name>
    <dbReference type="NCBI Taxonomy" id="7962"/>
    <lineage>
        <taxon>Eukaryota</taxon>
        <taxon>Metazoa</taxon>
        <taxon>Chordata</taxon>
        <taxon>Craniata</taxon>
        <taxon>Vertebrata</taxon>
        <taxon>Euteleostomi</taxon>
        <taxon>Actinopterygii</taxon>
        <taxon>Neopterygii</taxon>
        <taxon>Teleostei</taxon>
        <taxon>Ostariophysi</taxon>
        <taxon>Cypriniformes</taxon>
        <taxon>Cyprinidae</taxon>
        <taxon>Cyprininae</taxon>
        <taxon>Cyprinus</taxon>
    </lineage>
</organism>
<dbReference type="GeneID" id="109051270"/>